<dbReference type="InterPro" id="IPR036249">
    <property type="entry name" value="Thioredoxin-like_sf"/>
</dbReference>
<proteinExistence type="predicted"/>
<reference evidence="2 3" key="2">
    <citation type="submission" date="2024-10" db="EMBL/GenBank/DDBJ databases">
        <authorList>
            <person name="Ryan C."/>
        </authorList>
    </citation>
    <scope>NUCLEOTIDE SEQUENCE [LARGE SCALE GENOMIC DNA]</scope>
</reference>
<reference evidence="3" key="1">
    <citation type="submission" date="2024-06" db="EMBL/GenBank/DDBJ databases">
        <authorList>
            <person name="Ryan C."/>
        </authorList>
    </citation>
    <scope>NUCLEOTIDE SEQUENCE [LARGE SCALE GENOMIC DNA]</scope>
</reference>
<dbReference type="InterPro" id="IPR044253">
    <property type="entry name" value="WCRKC1/2"/>
</dbReference>
<sequence>MGRRPRCSAGWAFGPSYKRSFRTQKIPRYFTIRWAQTPTLLTPRLRLVAPPPHLLRIFSSLRISSRFRSHIPINSRLASPPRLLRFDAYTHPAVLCSATPPERHSPHLRILPIAGASGVRKPMALLAPSPRALCVREAAAAAASPHPHSSSTAAACSTVGGGAAGRALWLWNGGGRGRRRERGQRVRANAYFWDVSKPVEMEEIDSMDKLDDALRWSVENNQAVIIDWMASWCRKCIYLKPRLEKIAGEYPGVRFYFVDVNKVPQAVVKRGNITVSQQILEFLHMIAIDLKMPTIQLWKDGEWKAEVIGGHKAWLVMDEVREMIQKNK</sequence>
<dbReference type="EMBL" id="OZ075112">
    <property type="protein sequence ID" value="CAL4967250.1"/>
    <property type="molecule type" value="Genomic_DNA"/>
</dbReference>
<dbReference type="PANTHER" id="PTHR47192:SF3">
    <property type="entry name" value="THIOREDOXIN-LIKE 3-1, CHLOROPLASTIC"/>
    <property type="match status" value="1"/>
</dbReference>
<protein>
    <recommendedName>
        <fullName evidence="1">Thioredoxin domain-containing protein</fullName>
    </recommendedName>
</protein>
<dbReference type="PROSITE" id="PS51352">
    <property type="entry name" value="THIOREDOXIN_2"/>
    <property type="match status" value="1"/>
</dbReference>
<organism evidence="2 3">
    <name type="scientific">Urochloa decumbens</name>
    <dbReference type="NCBI Taxonomy" id="240449"/>
    <lineage>
        <taxon>Eukaryota</taxon>
        <taxon>Viridiplantae</taxon>
        <taxon>Streptophyta</taxon>
        <taxon>Embryophyta</taxon>
        <taxon>Tracheophyta</taxon>
        <taxon>Spermatophyta</taxon>
        <taxon>Magnoliopsida</taxon>
        <taxon>Liliopsida</taxon>
        <taxon>Poales</taxon>
        <taxon>Poaceae</taxon>
        <taxon>PACMAD clade</taxon>
        <taxon>Panicoideae</taxon>
        <taxon>Panicodae</taxon>
        <taxon>Paniceae</taxon>
        <taxon>Melinidinae</taxon>
        <taxon>Urochloa</taxon>
    </lineage>
</organism>
<dbReference type="AlphaFoldDB" id="A0ABC8ZU16"/>
<dbReference type="Pfam" id="PF00085">
    <property type="entry name" value="Thioredoxin"/>
    <property type="match status" value="1"/>
</dbReference>
<feature type="domain" description="Thioredoxin" evidence="1">
    <location>
        <begin position="186"/>
        <end position="328"/>
    </location>
</feature>
<keyword evidence="3" id="KW-1185">Reference proteome</keyword>
<dbReference type="InterPro" id="IPR013766">
    <property type="entry name" value="Thioredoxin_domain"/>
</dbReference>
<gene>
    <name evidence="2" type="ORF">URODEC1_LOCUS48254</name>
</gene>
<dbReference type="Gene3D" id="3.40.30.10">
    <property type="entry name" value="Glutaredoxin"/>
    <property type="match status" value="1"/>
</dbReference>
<dbReference type="Proteomes" id="UP001497457">
    <property type="component" value="Chromosome 2b"/>
</dbReference>
<dbReference type="SUPFAM" id="SSF52833">
    <property type="entry name" value="Thioredoxin-like"/>
    <property type="match status" value="1"/>
</dbReference>
<name>A0ABC8ZU16_9POAL</name>
<evidence type="ECO:0000259" key="1">
    <source>
        <dbReference type="PROSITE" id="PS51352"/>
    </source>
</evidence>
<evidence type="ECO:0000313" key="3">
    <source>
        <dbReference type="Proteomes" id="UP001497457"/>
    </source>
</evidence>
<dbReference type="CDD" id="cd02947">
    <property type="entry name" value="TRX_family"/>
    <property type="match status" value="1"/>
</dbReference>
<dbReference type="PANTHER" id="PTHR47192">
    <property type="entry name" value="THIOREDOXIN-LIKE 3-2, CHLOROPLASTIC"/>
    <property type="match status" value="1"/>
</dbReference>
<evidence type="ECO:0000313" key="2">
    <source>
        <dbReference type="EMBL" id="CAL4967250.1"/>
    </source>
</evidence>
<accession>A0ABC8ZU16</accession>